<evidence type="ECO:0000313" key="8">
    <source>
        <dbReference type="EMBL" id="GBP50160.1"/>
    </source>
</evidence>
<evidence type="ECO:0000259" key="7">
    <source>
        <dbReference type="Pfam" id="PF00135"/>
    </source>
</evidence>
<comment type="similarity">
    <text evidence="1 6">Belongs to the type-B carboxylesterase/lipase family.</text>
</comment>
<evidence type="ECO:0000256" key="2">
    <source>
        <dbReference type="ARBA" id="ARBA00022487"/>
    </source>
</evidence>
<dbReference type="EMBL" id="BGZK01000559">
    <property type="protein sequence ID" value="GBP50160.1"/>
    <property type="molecule type" value="Genomic_DNA"/>
</dbReference>
<dbReference type="Pfam" id="PF00135">
    <property type="entry name" value="COesterase"/>
    <property type="match status" value="1"/>
</dbReference>
<dbReference type="STRING" id="151549.A0A4C1WH24"/>
<dbReference type="Gene3D" id="3.40.50.1820">
    <property type="entry name" value="alpha/beta hydrolase"/>
    <property type="match status" value="1"/>
</dbReference>
<reference evidence="8 9" key="1">
    <citation type="journal article" date="2019" name="Commun. Biol.">
        <title>The bagworm genome reveals a unique fibroin gene that provides high tensile strength.</title>
        <authorList>
            <person name="Kono N."/>
            <person name="Nakamura H."/>
            <person name="Ohtoshi R."/>
            <person name="Tomita M."/>
            <person name="Numata K."/>
            <person name="Arakawa K."/>
        </authorList>
    </citation>
    <scope>NUCLEOTIDE SEQUENCE [LARGE SCALE GENOMIC DNA]</scope>
</reference>
<name>A0A4C1WH24_EUMVA</name>
<evidence type="ECO:0000313" key="9">
    <source>
        <dbReference type="Proteomes" id="UP000299102"/>
    </source>
</evidence>
<keyword evidence="2" id="KW-0719">Serine esterase</keyword>
<dbReference type="InterPro" id="IPR019826">
    <property type="entry name" value="Carboxylesterase_B_AS"/>
</dbReference>
<evidence type="ECO:0000256" key="6">
    <source>
        <dbReference type="RuleBase" id="RU361235"/>
    </source>
</evidence>
<sequence>MTKVHVEQGYLEGERVPLVTKDGFYYSFKGIPYAAPPIGKLRFMAPQPPIPWEGIKKATEHGPVCPQLDLFTDQFLEGNENCLYLNVYTAELKPDSTLPVMVFIHGGGYKCGSGNFDDYGPDFLVKEEVVLVTINYRVEVLGFLCLENEDVPGNAGMKDQVAALRWVKKNIANFGGDPNNVTIFGESAGGGSVGYHILSPMSKGLFQRAILMSGSPFCDWSNSYFSRRRAFALGRQLGITTNDDKELFEYLQSVPVEKLRDTNPKVLILETLVETFALKMFHFTPVVEKDTGSEHFLTDTPENYLKNGNLNEVDVMIGYTSEEAIYVSSHIKKVFDYYQIYPEMLVPREILVKVPPTQSLEISDKIRARYFENKPIGDDTLKEMIKYVSDSAFGYNIHRFLRLLPPFNKNRFLYQFSCVSERNVYGNNGRTNCPDLPGASHLDDLSYLFDPKRFSLPVDVNSKSYKMIKQTCALFTNFAKFGNPTPHGSELGVTWSQYDPNNRNYLDIGETLTPGRDLGEKMYQFWQSVHDEASDCVPKFNNNKF</sequence>
<evidence type="ECO:0000256" key="1">
    <source>
        <dbReference type="ARBA" id="ARBA00005964"/>
    </source>
</evidence>
<dbReference type="InterPro" id="IPR002018">
    <property type="entry name" value="CarbesteraseB"/>
</dbReference>
<keyword evidence="9" id="KW-1185">Reference proteome</keyword>
<dbReference type="PANTHER" id="PTHR43142">
    <property type="entry name" value="CARBOXYLIC ESTER HYDROLASE"/>
    <property type="match status" value="1"/>
</dbReference>
<comment type="caution">
    <text evidence="8">The sequence shown here is derived from an EMBL/GenBank/DDBJ whole genome shotgun (WGS) entry which is preliminary data.</text>
</comment>
<keyword evidence="3 6" id="KW-0378">Hydrolase</keyword>
<dbReference type="OrthoDB" id="19653at2759"/>
<gene>
    <name evidence="8" type="primary">B1</name>
    <name evidence="8" type="ORF">EVAR_42841_1</name>
</gene>
<dbReference type="AlphaFoldDB" id="A0A4C1WH24"/>
<keyword evidence="4" id="KW-1015">Disulfide bond</keyword>
<evidence type="ECO:0000256" key="4">
    <source>
        <dbReference type="ARBA" id="ARBA00023157"/>
    </source>
</evidence>
<dbReference type="Proteomes" id="UP000299102">
    <property type="component" value="Unassembled WGS sequence"/>
</dbReference>
<feature type="domain" description="Carboxylesterase type B" evidence="7">
    <location>
        <begin position="3"/>
        <end position="526"/>
    </location>
</feature>
<dbReference type="PROSITE" id="PS00122">
    <property type="entry name" value="CARBOXYLESTERASE_B_1"/>
    <property type="match status" value="1"/>
</dbReference>
<evidence type="ECO:0000256" key="5">
    <source>
        <dbReference type="ARBA" id="ARBA00023180"/>
    </source>
</evidence>
<dbReference type="GO" id="GO:0052689">
    <property type="term" value="F:carboxylic ester hydrolase activity"/>
    <property type="evidence" value="ECO:0007669"/>
    <property type="project" value="UniProtKB-KW"/>
</dbReference>
<dbReference type="PANTHER" id="PTHR43142:SF1">
    <property type="entry name" value="CARBOXYLIC ESTER HYDROLASE"/>
    <property type="match status" value="1"/>
</dbReference>
<organism evidence="8 9">
    <name type="scientific">Eumeta variegata</name>
    <name type="common">Bagworm moth</name>
    <name type="synonym">Eumeta japonica</name>
    <dbReference type="NCBI Taxonomy" id="151549"/>
    <lineage>
        <taxon>Eukaryota</taxon>
        <taxon>Metazoa</taxon>
        <taxon>Ecdysozoa</taxon>
        <taxon>Arthropoda</taxon>
        <taxon>Hexapoda</taxon>
        <taxon>Insecta</taxon>
        <taxon>Pterygota</taxon>
        <taxon>Neoptera</taxon>
        <taxon>Endopterygota</taxon>
        <taxon>Lepidoptera</taxon>
        <taxon>Glossata</taxon>
        <taxon>Ditrysia</taxon>
        <taxon>Tineoidea</taxon>
        <taxon>Psychidae</taxon>
        <taxon>Oiketicinae</taxon>
        <taxon>Eumeta</taxon>
    </lineage>
</organism>
<evidence type="ECO:0000256" key="3">
    <source>
        <dbReference type="ARBA" id="ARBA00022801"/>
    </source>
</evidence>
<dbReference type="InterPro" id="IPR029058">
    <property type="entry name" value="AB_hydrolase_fold"/>
</dbReference>
<proteinExistence type="inferred from homology"/>
<dbReference type="EC" id="3.1.1.-" evidence="6"/>
<dbReference type="SUPFAM" id="SSF53474">
    <property type="entry name" value="alpha/beta-Hydrolases"/>
    <property type="match status" value="1"/>
</dbReference>
<keyword evidence="5" id="KW-0325">Glycoprotein</keyword>
<protein>
    <recommendedName>
        <fullName evidence="6">Carboxylic ester hydrolase</fullName>
        <ecNumber evidence="6">3.1.1.-</ecNumber>
    </recommendedName>
</protein>
<accession>A0A4C1WH24</accession>